<dbReference type="InterPro" id="IPR032710">
    <property type="entry name" value="NTF2-like_dom_sf"/>
</dbReference>
<reference evidence="2 3" key="1">
    <citation type="submission" date="2014-10" db="EMBL/GenBank/DDBJ databases">
        <title>Genome sequence of Ponticoccus sp. strain UMTAT08 isolated from clonal culture of toxic dinoflagellate Alexandrium tamiyavanichii.</title>
        <authorList>
            <person name="Gan H.Y."/>
            <person name="Muhd D.-D."/>
            <person name="Mohd Noor M.E."/>
            <person name="Yeong Y.S."/>
            <person name="Usup G."/>
        </authorList>
    </citation>
    <scope>NUCLEOTIDE SEQUENCE [LARGE SCALE GENOMIC DNA]</scope>
    <source>
        <strain evidence="2 3">UMTAT08</strain>
    </source>
</reference>
<organism evidence="2 3">
    <name type="scientific">Mameliella alba</name>
    <dbReference type="NCBI Taxonomy" id="561184"/>
    <lineage>
        <taxon>Bacteria</taxon>
        <taxon>Pseudomonadati</taxon>
        <taxon>Pseudomonadota</taxon>
        <taxon>Alphaproteobacteria</taxon>
        <taxon>Rhodobacterales</taxon>
        <taxon>Roseobacteraceae</taxon>
        <taxon>Mameliella</taxon>
    </lineage>
</organism>
<accession>A0A0B3S655</accession>
<dbReference type="Gene3D" id="3.10.450.50">
    <property type="match status" value="2"/>
</dbReference>
<evidence type="ECO:0000313" key="3">
    <source>
        <dbReference type="Proteomes" id="UP000030960"/>
    </source>
</evidence>
<dbReference type="OrthoDB" id="2769928at2"/>
<protein>
    <submittedName>
        <fullName evidence="2">Polyketide cyclase</fullName>
    </submittedName>
</protein>
<name>A0A0B3S655_9RHOB</name>
<gene>
    <name evidence="2" type="ORF">OA50_01005</name>
</gene>
<dbReference type="Proteomes" id="UP000030960">
    <property type="component" value="Unassembled WGS sequence"/>
</dbReference>
<sequence>MRGFDPKWQDVPHFIIGITKEIWEDREIGSLRHRYAPGLIVRSPASVVVDNSNVIAATMATLAEFPDRELLGEDVIWCEDPEGATETSDAFLSSHRLICTATHSHPGMYGTPTGRRVTYRILADCAIRDDAVYDEWLVRDQSAIVAQMGFDVVDWTRDLIAREGGPETCVPPMTPATDVAGPYDRKGNENEWGQRYADVISAIMAADMNVIPCAYDRGVNLHYPGGQDGLGWGDADRFWMGLRAAFPMATFKIEHVVGRQDPLMPPRAAVRWSLHGRHSGWGRFGRPTGAEVYIMGISHADFGPYAGSGTWGEPTIRREFTLIDETAIWKQILLQTGAHE</sequence>
<dbReference type="AlphaFoldDB" id="A0A0B3S655"/>
<feature type="region of interest" description="Disordered" evidence="1">
    <location>
        <begin position="166"/>
        <end position="185"/>
    </location>
</feature>
<evidence type="ECO:0000256" key="1">
    <source>
        <dbReference type="SAM" id="MobiDB-lite"/>
    </source>
</evidence>
<dbReference type="RefSeq" id="WP_043138096.1">
    <property type="nucleotide sequence ID" value="NZ_JSUQ01000003.1"/>
</dbReference>
<dbReference type="EMBL" id="JSUQ01000003">
    <property type="protein sequence ID" value="KHQ54413.1"/>
    <property type="molecule type" value="Genomic_DNA"/>
</dbReference>
<keyword evidence="3" id="KW-1185">Reference proteome</keyword>
<dbReference type="PATRIC" id="fig|1515334.3.peg.1009"/>
<evidence type="ECO:0000313" key="2">
    <source>
        <dbReference type="EMBL" id="KHQ54413.1"/>
    </source>
</evidence>
<proteinExistence type="predicted"/>
<dbReference type="SUPFAM" id="SSF54427">
    <property type="entry name" value="NTF2-like"/>
    <property type="match status" value="2"/>
</dbReference>
<dbReference type="STRING" id="561184.SAMN05216376_105119"/>
<comment type="caution">
    <text evidence="2">The sequence shown here is derived from an EMBL/GenBank/DDBJ whole genome shotgun (WGS) entry which is preliminary data.</text>
</comment>